<reference evidence="2" key="1">
    <citation type="submission" date="2022-09" db="EMBL/GenBank/DDBJ databases">
        <title>Comparative genomics and taxonomic characterization of three novel marine species of genus Reichenbachiella exhibiting antioxidant and polysaccharide degradation activities.</title>
        <authorList>
            <person name="Muhammad N."/>
            <person name="Lee Y.-J."/>
            <person name="Ko J."/>
            <person name="Kim S.-G."/>
        </authorList>
    </citation>
    <scope>NUCLEOTIDE SEQUENCE</scope>
    <source>
        <strain evidence="2">BKB1-1</strain>
    </source>
</reference>
<evidence type="ECO:0000256" key="1">
    <source>
        <dbReference type="SAM" id="Phobius"/>
    </source>
</evidence>
<evidence type="ECO:0000313" key="2">
    <source>
        <dbReference type="EMBL" id="UXP31065.1"/>
    </source>
</evidence>
<dbReference type="RefSeq" id="WP_262308509.1">
    <property type="nucleotide sequence ID" value="NZ_CP106679.1"/>
</dbReference>
<sequence length="203" mass="23030">MKILKIIIQTIVILTLLIAIVGWFLPREVEVYRETTIHAPMEQVYAVVNDMTQMNSWSPWHKIDPDGTTYTFEGPAAGIGSKMNWASEHKEVGTGSQEIIETRFPSYVKTKMMFGGFDAPSYATFILNEFEGNTEVKWVFETDYGSNPFFHYFSLFMDSMLGSTFEEGLANLKQTVESMPIEAEELDMSIDKDSIAVDSTQTM</sequence>
<dbReference type="InterPro" id="IPR023393">
    <property type="entry name" value="START-like_dom_sf"/>
</dbReference>
<name>A0ABY6CRZ9_9BACT</name>
<gene>
    <name evidence="2" type="ORF">N6H18_11960</name>
</gene>
<keyword evidence="1" id="KW-1133">Transmembrane helix</keyword>
<dbReference type="Proteomes" id="UP001065174">
    <property type="component" value="Chromosome"/>
</dbReference>
<proteinExistence type="predicted"/>
<protein>
    <submittedName>
        <fullName evidence="2">SRPBCC family protein</fullName>
    </submittedName>
</protein>
<dbReference type="SUPFAM" id="SSF55961">
    <property type="entry name" value="Bet v1-like"/>
    <property type="match status" value="1"/>
</dbReference>
<keyword evidence="1" id="KW-0812">Transmembrane</keyword>
<evidence type="ECO:0000313" key="3">
    <source>
        <dbReference type="Proteomes" id="UP001065174"/>
    </source>
</evidence>
<accession>A0ABY6CRZ9</accession>
<dbReference type="Pfam" id="PF10604">
    <property type="entry name" value="Polyketide_cyc2"/>
    <property type="match status" value="1"/>
</dbReference>
<dbReference type="InterPro" id="IPR019587">
    <property type="entry name" value="Polyketide_cyclase/dehydratase"/>
</dbReference>
<feature type="transmembrane region" description="Helical" evidence="1">
    <location>
        <begin position="6"/>
        <end position="25"/>
    </location>
</feature>
<keyword evidence="1" id="KW-0472">Membrane</keyword>
<organism evidence="2 3">
    <name type="scientific">Reichenbachiella agarivorans</name>
    <dbReference type="NCBI Taxonomy" id="2979464"/>
    <lineage>
        <taxon>Bacteria</taxon>
        <taxon>Pseudomonadati</taxon>
        <taxon>Bacteroidota</taxon>
        <taxon>Cytophagia</taxon>
        <taxon>Cytophagales</taxon>
        <taxon>Reichenbachiellaceae</taxon>
        <taxon>Reichenbachiella</taxon>
    </lineage>
</organism>
<keyword evidence="3" id="KW-1185">Reference proteome</keyword>
<dbReference type="CDD" id="cd07818">
    <property type="entry name" value="SRPBCC_1"/>
    <property type="match status" value="1"/>
</dbReference>
<dbReference type="EMBL" id="CP106679">
    <property type="protein sequence ID" value="UXP31065.1"/>
    <property type="molecule type" value="Genomic_DNA"/>
</dbReference>
<dbReference type="Gene3D" id="3.30.530.20">
    <property type="match status" value="1"/>
</dbReference>